<comment type="subcellular location">
    <subcellularLocation>
        <location evidence="1 7">Cell membrane</location>
        <topology evidence="1 7">Multi-pass membrane protein</topology>
    </subcellularLocation>
</comment>
<evidence type="ECO:0000256" key="5">
    <source>
        <dbReference type="ARBA" id="ARBA00022989"/>
    </source>
</evidence>
<sequence>MTAAAAAGAGPVAHLAQAAVDPAAQGAVAYPTLFLLLLAGCLVPPVPSGALVSGAAAVAMVRPGPWWALLLIFLVSSLATFLGDSALYWLGRRGAKSRNGSRWMRRIQRRTDPRRLERTSRKLHEHDVLMLVVSRLLPGGRLPVVAACLLAEMPLRRFAHGALFASLAWTATYQAIGVLGGVLFPEPWQAVAAAIGLTLLIGAVPQVWRRLRRQAG</sequence>
<evidence type="ECO:0000256" key="6">
    <source>
        <dbReference type="ARBA" id="ARBA00023136"/>
    </source>
</evidence>
<evidence type="ECO:0000256" key="7">
    <source>
        <dbReference type="RuleBase" id="RU367016"/>
    </source>
</evidence>
<name>A0ABN3LXX9_9ACTN</name>
<evidence type="ECO:0000256" key="2">
    <source>
        <dbReference type="ARBA" id="ARBA00010792"/>
    </source>
</evidence>
<evidence type="ECO:0000259" key="8">
    <source>
        <dbReference type="Pfam" id="PF09335"/>
    </source>
</evidence>
<organism evidence="9 10">
    <name type="scientific">Streptomyces thermolineatus</name>
    <dbReference type="NCBI Taxonomy" id="44033"/>
    <lineage>
        <taxon>Bacteria</taxon>
        <taxon>Bacillati</taxon>
        <taxon>Actinomycetota</taxon>
        <taxon>Actinomycetes</taxon>
        <taxon>Kitasatosporales</taxon>
        <taxon>Streptomycetaceae</taxon>
        <taxon>Streptomyces</taxon>
    </lineage>
</organism>
<evidence type="ECO:0000256" key="4">
    <source>
        <dbReference type="ARBA" id="ARBA00022692"/>
    </source>
</evidence>
<gene>
    <name evidence="9" type="ORF">GCM10010406_29640</name>
</gene>
<keyword evidence="5 7" id="KW-1133">Transmembrane helix</keyword>
<dbReference type="InterPro" id="IPR032818">
    <property type="entry name" value="DedA-like"/>
</dbReference>
<comment type="similarity">
    <text evidence="2 7">Belongs to the DedA family.</text>
</comment>
<dbReference type="EMBL" id="BAAATA010000015">
    <property type="protein sequence ID" value="GAA2491612.1"/>
    <property type="molecule type" value="Genomic_DNA"/>
</dbReference>
<evidence type="ECO:0000256" key="1">
    <source>
        <dbReference type="ARBA" id="ARBA00004651"/>
    </source>
</evidence>
<keyword evidence="6 7" id="KW-0472">Membrane</keyword>
<proteinExistence type="inferred from homology"/>
<keyword evidence="10" id="KW-1185">Reference proteome</keyword>
<dbReference type="PANTHER" id="PTHR30353:SF0">
    <property type="entry name" value="TRANSMEMBRANE PROTEIN"/>
    <property type="match status" value="1"/>
</dbReference>
<evidence type="ECO:0000313" key="10">
    <source>
        <dbReference type="Proteomes" id="UP001501358"/>
    </source>
</evidence>
<evidence type="ECO:0000256" key="3">
    <source>
        <dbReference type="ARBA" id="ARBA00022475"/>
    </source>
</evidence>
<feature type="transmembrane region" description="Helical" evidence="7">
    <location>
        <begin position="162"/>
        <end position="184"/>
    </location>
</feature>
<dbReference type="InterPro" id="IPR032816">
    <property type="entry name" value="VTT_dom"/>
</dbReference>
<dbReference type="Proteomes" id="UP001501358">
    <property type="component" value="Unassembled WGS sequence"/>
</dbReference>
<accession>A0ABN3LXX9</accession>
<dbReference type="Pfam" id="PF09335">
    <property type="entry name" value="VTT_dom"/>
    <property type="match status" value="1"/>
</dbReference>
<feature type="transmembrane region" description="Helical" evidence="7">
    <location>
        <begin position="66"/>
        <end position="90"/>
    </location>
</feature>
<comment type="caution">
    <text evidence="9">The sequence shown here is derived from an EMBL/GenBank/DDBJ whole genome shotgun (WGS) entry which is preliminary data.</text>
</comment>
<feature type="transmembrane region" description="Helical" evidence="7">
    <location>
        <begin position="190"/>
        <end position="208"/>
    </location>
</feature>
<dbReference type="PANTHER" id="PTHR30353">
    <property type="entry name" value="INNER MEMBRANE PROTEIN DEDA-RELATED"/>
    <property type="match status" value="1"/>
</dbReference>
<feature type="domain" description="VTT" evidence="8">
    <location>
        <begin position="47"/>
        <end position="177"/>
    </location>
</feature>
<feature type="transmembrane region" description="Helical" evidence="7">
    <location>
        <begin position="34"/>
        <end position="59"/>
    </location>
</feature>
<evidence type="ECO:0000313" key="9">
    <source>
        <dbReference type="EMBL" id="GAA2491612.1"/>
    </source>
</evidence>
<protein>
    <submittedName>
        <fullName evidence="9">VTT domain-containing protein</fullName>
    </submittedName>
</protein>
<keyword evidence="3 7" id="KW-1003">Cell membrane</keyword>
<reference evidence="9 10" key="1">
    <citation type="journal article" date="2019" name="Int. J. Syst. Evol. Microbiol.">
        <title>The Global Catalogue of Microorganisms (GCM) 10K type strain sequencing project: providing services to taxonomists for standard genome sequencing and annotation.</title>
        <authorList>
            <consortium name="The Broad Institute Genomics Platform"/>
            <consortium name="The Broad Institute Genome Sequencing Center for Infectious Disease"/>
            <person name="Wu L."/>
            <person name="Ma J."/>
        </authorList>
    </citation>
    <scope>NUCLEOTIDE SEQUENCE [LARGE SCALE GENOMIC DNA]</scope>
    <source>
        <strain evidence="9 10">JCM 6307</strain>
    </source>
</reference>
<keyword evidence="4 7" id="KW-0812">Transmembrane</keyword>